<keyword evidence="5 9" id="KW-0093">Biotin biosynthesis</keyword>
<comment type="subcellular location">
    <subcellularLocation>
        <location evidence="9">Cytoplasm</location>
    </subcellularLocation>
</comment>
<comment type="subunit">
    <text evidence="9">Homodimer.</text>
</comment>
<feature type="binding site" evidence="9">
    <location>
        <begin position="208"/>
        <end position="210"/>
    </location>
    <ligand>
        <name>ATP</name>
        <dbReference type="ChEBI" id="CHEBI:30616"/>
    </ligand>
</feature>
<feature type="binding site" evidence="9">
    <location>
        <position position="115"/>
    </location>
    <ligand>
        <name>Mg(2+)</name>
        <dbReference type="ChEBI" id="CHEBI:18420"/>
    </ligand>
</feature>
<organism evidence="10 11">
    <name type="scientific">Paenibacillus roseopurpureus</name>
    <dbReference type="NCBI Taxonomy" id="2918901"/>
    <lineage>
        <taxon>Bacteria</taxon>
        <taxon>Bacillati</taxon>
        <taxon>Bacillota</taxon>
        <taxon>Bacilli</taxon>
        <taxon>Bacillales</taxon>
        <taxon>Paenibacillaceae</taxon>
        <taxon>Paenibacillus</taxon>
    </lineage>
</organism>
<evidence type="ECO:0000256" key="4">
    <source>
        <dbReference type="ARBA" id="ARBA00022741"/>
    </source>
</evidence>
<keyword evidence="1 9" id="KW-0963">Cytoplasm</keyword>
<dbReference type="GO" id="GO:0005524">
    <property type="term" value="F:ATP binding"/>
    <property type="evidence" value="ECO:0007669"/>
    <property type="project" value="UniProtKB-UniRule"/>
</dbReference>
<proteinExistence type="inferred from homology"/>
<feature type="binding site" evidence="9">
    <location>
        <position position="44"/>
    </location>
    <ligand>
        <name>substrate</name>
    </ligand>
</feature>
<keyword evidence="7 9" id="KW-0460">Magnesium</keyword>
<comment type="cofactor">
    <cofactor evidence="9">
        <name>Mg(2+)</name>
        <dbReference type="ChEBI" id="CHEBI:18420"/>
    </cofactor>
</comment>
<keyword evidence="6 9" id="KW-0067">ATP-binding</keyword>
<evidence type="ECO:0000256" key="9">
    <source>
        <dbReference type="HAMAP-Rule" id="MF_00336"/>
    </source>
</evidence>
<evidence type="ECO:0000256" key="7">
    <source>
        <dbReference type="ARBA" id="ARBA00022842"/>
    </source>
</evidence>
<dbReference type="PIRSF" id="PIRSF006755">
    <property type="entry name" value="DTB_synth"/>
    <property type="match status" value="1"/>
</dbReference>
<feature type="binding site" evidence="9">
    <location>
        <position position="54"/>
    </location>
    <ligand>
        <name>Mg(2+)</name>
        <dbReference type="ChEBI" id="CHEBI:18420"/>
    </ligand>
</feature>
<dbReference type="GO" id="GO:0005829">
    <property type="term" value="C:cytosol"/>
    <property type="evidence" value="ECO:0007669"/>
    <property type="project" value="TreeGrafter"/>
</dbReference>
<feature type="binding site" evidence="9">
    <location>
        <begin position="175"/>
        <end position="176"/>
    </location>
    <ligand>
        <name>ATP</name>
        <dbReference type="ChEBI" id="CHEBI:30616"/>
    </ligand>
</feature>
<comment type="similarity">
    <text evidence="9">Belongs to the dethiobiotin synthetase family.</text>
</comment>
<dbReference type="InterPro" id="IPR004472">
    <property type="entry name" value="DTB_synth_BioD"/>
</dbReference>
<dbReference type="Pfam" id="PF13500">
    <property type="entry name" value="AAA_26"/>
    <property type="match status" value="1"/>
</dbReference>
<dbReference type="InterPro" id="IPR027417">
    <property type="entry name" value="P-loop_NTPase"/>
</dbReference>
<keyword evidence="2 9" id="KW-0436">Ligase</keyword>
<dbReference type="GO" id="GO:0004141">
    <property type="term" value="F:dethiobiotin synthase activity"/>
    <property type="evidence" value="ECO:0007669"/>
    <property type="project" value="UniProtKB-UniRule"/>
</dbReference>
<dbReference type="EC" id="6.3.3.3" evidence="9"/>
<evidence type="ECO:0000256" key="8">
    <source>
        <dbReference type="ARBA" id="ARBA00047386"/>
    </source>
</evidence>
<name>A0AA96LND6_9BACL</name>
<sequence length="239" mass="24830">MIAKPGVFITGTDTGVGKTLLTAALCAAFRAEGLHIGVWKPVQSGARLGSGLTDGERLLAYTGLPEWPERVAPFTFEAPLTPMLAAKQAGVSLTLQEIVAAGQPLIQSYDGLLVEGAGGVAVPLTEDTLIADFIAELRLPAVLIARSGLGTINLTLLTAAYLRQHGIPILGVILNDGEGAAGQVDASVESNAALIEQYGQLSVLGRFPRIDGEVTAQTLVPLVCANIQLAPIRDALFGR</sequence>
<dbReference type="PANTHER" id="PTHR43210:SF2">
    <property type="entry name" value="ATP-DEPENDENT DETHIOBIOTIN SYNTHETASE BIOD 2"/>
    <property type="match status" value="1"/>
</dbReference>
<feature type="active site" evidence="9">
    <location>
        <position position="40"/>
    </location>
</feature>
<dbReference type="GO" id="GO:0000287">
    <property type="term" value="F:magnesium ion binding"/>
    <property type="evidence" value="ECO:0007669"/>
    <property type="project" value="UniProtKB-UniRule"/>
</dbReference>
<accession>A0AA96LND6</accession>
<reference evidence="10" key="1">
    <citation type="submission" date="2022-02" db="EMBL/GenBank/DDBJ databases">
        <title>Paenibacillus sp. MBLB1832 Whole Genome Shotgun Sequencing.</title>
        <authorList>
            <person name="Hwang C.Y."/>
            <person name="Cho E.-S."/>
            <person name="Seo M.-J."/>
        </authorList>
    </citation>
    <scope>NUCLEOTIDE SEQUENCE</scope>
    <source>
        <strain evidence="10">MBLB1832</strain>
    </source>
</reference>
<dbReference type="Gene3D" id="3.40.50.300">
    <property type="entry name" value="P-loop containing nucleotide triphosphate hydrolases"/>
    <property type="match status" value="1"/>
</dbReference>
<comment type="pathway">
    <text evidence="9">Cofactor biosynthesis; biotin biosynthesis; biotin from 7,8-diaminononanoate: step 1/2.</text>
</comment>
<evidence type="ECO:0000313" key="11">
    <source>
        <dbReference type="Proteomes" id="UP001304650"/>
    </source>
</evidence>
<comment type="catalytic activity">
    <reaction evidence="9">
        <text>(7R,8S)-7,8-diammoniononanoate + CO2 + ATP = (4R,5S)-dethiobiotin + ADP + phosphate + 3 H(+)</text>
        <dbReference type="Rhea" id="RHEA:15805"/>
        <dbReference type="ChEBI" id="CHEBI:15378"/>
        <dbReference type="ChEBI" id="CHEBI:16526"/>
        <dbReference type="ChEBI" id="CHEBI:30616"/>
        <dbReference type="ChEBI" id="CHEBI:43474"/>
        <dbReference type="ChEBI" id="CHEBI:149469"/>
        <dbReference type="ChEBI" id="CHEBI:149473"/>
        <dbReference type="ChEBI" id="CHEBI:456216"/>
        <dbReference type="EC" id="6.3.3.3"/>
    </reaction>
</comment>
<evidence type="ECO:0000256" key="2">
    <source>
        <dbReference type="ARBA" id="ARBA00022598"/>
    </source>
</evidence>
<dbReference type="HAMAP" id="MF_00336">
    <property type="entry name" value="BioD"/>
    <property type="match status" value="1"/>
</dbReference>
<dbReference type="KEGG" id="proo:MJB10_01955"/>
<evidence type="ECO:0000256" key="5">
    <source>
        <dbReference type="ARBA" id="ARBA00022756"/>
    </source>
</evidence>
<gene>
    <name evidence="9 10" type="primary">bioD</name>
    <name evidence="10" type="ORF">MJB10_01955</name>
</gene>
<evidence type="ECO:0000256" key="6">
    <source>
        <dbReference type="ARBA" id="ARBA00022840"/>
    </source>
</evidence>
<evidence type="ECO:0000313" key="10">
    <source>
        <dbReference type="EMBL" id="WNR44940.1"/>
    </source>
</evidence>
<comment type="function">
    <text evidence="9">Catalyzes a mechanistically unusual reaction, the ATP-dependent insertion of CO2 between the N7 and N8 nitrogen atoms of 7,8-diaminopelargonic acid (DAPA, also called 7,8-diammoniononanoate) to form a ureido ring.</text>
</comment>
<dbReference type="EMBL" id="CP130319">
    <property type="protein sequence ID" value="WNR44940.1"/>
    <property type="molecule type" value="Genomic_DNA"/>
</dbReference>
<dbReference type="GO" id="GO:0009102">
    <property type="term" value="P:biotin biosynthetic process"/>
    <property type="evidence" value="ECO:0007669"/>
    <property type="project" value="UniProtKB-UniRule"/>
</dbReference>
<dbReference type="RefSeq" id="WP_314801153.1">
    <property type="nucleotide sequence ID" value="NZ_CP130319.1"/>
</dbReference>
<protein>
    <recommendedName>
        <fullName evidence="9">ATP-dependent dethiobiotin synthetase BioD</fullName>
        <ecNumber evidence="9">6.3.3.3</ecNumber>
    </recommendedName>
    <alternativeName>
        <fullName evidence="9">DTB synthetase</fullName>
        <shortName evidence="9">DTBS</shortName>
    </alternativeName>
    <alternativeName>
        <fullName evidence="9">Dethiobiotin synthase</fullName>
    </alternativeName>
</protein>
<dbReference type="NCBIfam" id="TIGR00347">
    <property type="entry name" value="bioD"/>
    <property type="match status" value="1"/>
</dbReference>
<feature type="binding site" evidence="9">
    <location>
        <begin position="15"/>
        <end position="20"/>
    </location>
    <ligand>
        <name>ATP</name>
        <dbReference type="ChEBI" id="CHEBI:30616"/>
    </ligand>
</feature>
<dbReference type="PANTHER" id="PTHR43210">
    <property type="entry name" value="DETHIOBIOTIN SYNTHETASE"/>
    <property type="match status" value="1"/>
</dbReference>
<comment type="catalytic activity">
    <reaction evidence="8">
        <text>(7R,8S)-8-amino-7-(carboxyamino)nonanoate + ATP = (4R,5S)-dethiobiotin + ADP + phosphate + H(+)</text>
        <dbReference type="Rhea" id="RHEA:63684"/>
        <dbReference type="ChEBI" id="CHEBI:15378"/>
        <dbReference type="ChEBI" id="CHEBI:30616"/>
        <dbReference type="ChEBI" id="CHEBI:43474"/>
        <dbReference type="ChEBI" id="CHEBI:149470"/>
        <dbReference type="ChEBI" id="CHEBI:149473"/>
        <dbReference type="ChEBI" id="CHEBI:456216"/>
    </reaction>
</comment>
<keyword evidence="4 9" id="KW-0547">Nucleotide-binding</keyword>
<evidence type="ECO:0000256" key="1">
    <source>
        <dbReference type="ARBA" id="ARBA00022490"/>
    </source>
</evidence>
<keyword evidence="11" id="KW-1185">Reference proteome</keyword>
<feature type="binding site" evidence="9">
    <location>
        <begin position="115"/>
        <end position="118"/>
    </location>
    <ligand>
        <name>ATP</name>
        <dbReference type="ChEBI" id="CHEBI:30616"/>
    </ligand>
</feature>
<feature type="binding site" evidence="9">
    <location>
        <position position="19"/>
    </location>
    <ligand>
        <name>Mg(2+)</name>
        <dbReference type="ChEBI" id="CHEBI:18420"/>
    </ligand>
</feature>
<dbReference type="SUPFAM" id="SSF52540">
    <property type="entry name" value="P-loop containing nucleoside triphosphate hydrolases"/>
    <property type="match status" value="1"/>
</dbReference>
<evidence type="ECO:0000256" key="3">
    <source>
        <dbReference type="ARBA" id="ARBA00022723"/>
    </source>
</evidence>
<feature type="binding site" evidence="9">
    <location>
        <position position="54"/>
    </location>
    <ligand>
        <name>ATP</name>
        <dbReference type="ChEBI" id="CHEBI:30616"/>
    </ligand>
</feature>
<keyword evidence="3 9" id="KW-0479">Metal-binding</keyword>
<dbReference type="CDD" id="cd03109">
    <property type="entry name" value="DTBS"/>
    <property type="match status" value="1"/>
</dbReference>
<feature type="binding site" evidence="9">
    <location>
        <position position="213"/>
    </location>
    <ligand>
        <name>ATP</name>
        <dbReference type="ChEBI" id="CHEBI:30616"/>
    </ligand>
</feature>
<dbReference type="AlphaFoldDB" id="A0AA96LND6"/>
<dbReference type="Proteomes" id="UP001304650">
    <property type="component" value="Chromosome"/>
</dbReference>